<dbReference type="EMBL" id="PTJC01000007">
    <property type="protein sequence ID" value="PPK84701.1"/>
    <property type="molecule type" value="Genomic_DNA"/>
</dbReference>
<evidence type="ECO:0000259" key="1">
    <source>
        <dbReference type="Pfam" id="PF12770"/>
    </source>
</evidence>
<dbReference type="RefSeq" id="WP_104421419.1">
    <property type="nucleotide sequence ID" value="NZ_PTJC01000007.1"/>
</dbReference>
<proteinExistence type="predicted"/>
<dbReference type="PROSITE" id="PS51257">
    <property type="entry name" value="PROKAR_LIPOPROTEIN"/>
    <property type="match status" value="1"/>
</dbReference>
<comment type="caution">
    <text evidence="2">The sequence shown here is derived from an EMBL/GenBank/DDBJ whole genome shotgun (WGS) entry which is preliminary data.</text>
</comment>
<dbReference type="Proteomes" id="UP000237662">
    <property type="component" value="Unassembled WGS sequence"/>
</dbReference>
<reference evidence="2 3" key="1">
    <citation type="submission" date="2018-02" db="EMBL/GenBank/DDBJ databases">
        <title>Genomic Encyclopedia of Archaeal and Bacterial Type Strains, Phase II (KMG-II): from individual species to whole genera.</title>
        <authorList>
            <person name="Goeker M."/>
        </authorList>
    </citation>
    <scope>NUCLEOTIDE SEQUENCE [LARGE SCALE GENOMIC DNA]</scope>
    <source>
        <strain evidence="2 3">DSM 29526</strain>
    </source>
</reference>
<protein>
    <submittedName>
        <fullName evidence="2">CHAT domain-containing protein</fullName>
    </submittedName>
</protein>
<organism evidence="2 3">
    <name type="scientific">Neolewinella xylanilytica</name>
    <dbReference type="NCBI Taxonomy" id="1514080"/>
    <lineage>
        <taxon>Bacteria</taxon>
        <taxon>Pseudomonadati</taxon>
        <taxon>Bacteroidota</taxon>
        <taxon>Saprospiria</taxon>
        <taxon>Saprospirales</taxon>
        <taxon>Lewinellaceae</taxon>
        <taxon>Neolewinella</taxon>
    </lineage>
</organism>
<name>A0A2S6I1E3_9BACT</name>
<sequence>MRYPLAVTIIGYCLLLLACGVEPERFPVTKRNSPALGAIRSLDSVGAAIDAFRLEEALRTARRIRPRVEARADSLPDTLRARLYQYLAELHTLHSAHFDSITFFTRSAEELIPTDAPVLLRARQLYVRSLGRTAYDRTWVDVMMTADHGLQLLEEHALTDRLLYGKLLIARGIGGKKHADDLPSAVDRQEQYGKSIEFVRRAVDVSAGINRAWQRYAWVELGFLAMRMDEPQAVIRQTVDTIGALDPTASSADSLYVLAYYHFYGDRPELAYTLATELADGGPHFNYGYTSGADYIRYQAALQMGNYDIAVRDSKASAGHFGCCPVDQLLGTKRPCPSPRGCANYMTGHANVRMQRYAAEHDARDLDTAFLLSQWALDQYELNFRNEQEESALNVLQVLGQRMLNTSLEAAYATAVRDPAPPRHDALFRTMERGKALLLELDLREGLADAANARIVRDLRERRTEMQELKDRYLREGRLPLTDLAGYQQVSGEYERLSASLAPEAGSLLTRYARSDDHYPTVDQVQSKLGDRRALLEFAESGSSILGLYVDADTVMSYRVDSRRVDSLARRYTAALRMSVVHSADTAGYYAVASDLHRTLLGPIAGAVRKREELLIAGSPLLQDLPLSALMDGPDRYLLDRLMIRYIPSWRVELQHEERRRQFAGGASPRLAVWTHPQLTHYFFGLNDYLGTRGRADFLPPSTDLAEAAGADIIHLSVHARGNSARLHDNYLYFSPSDSLNGIAIGQQPLGARLVVLAACSTARGYANPGEGTFSLQRSFHVAGVPDVVSSVYDIPAGATAAMLKVFYRELFAGKAVESALQTARVSMRSGENGARYTMPGYWAGLIIG</sequence>
<dbReference type="AlphaFoldDB" id="A0A2S6I1E3"/>
<accession>A0A2S6I1E3</accession>
<dbReference type="OrthoDB" id="9771112at2"/>
<feature type="domain" description="CHAT" evidence="1">
    <location>
        <begin position="592"/>
        <end position="847"/>
    </location>
</feature>
<evidence type="ECO:0000313" key="3">
    <source>
        <dbReference type="Proteomes" id="UP000237662"/>
    </source>
</evidence>
<keyword evidence="3" id="KW-1185">Reference proteome</keyword>
<gene>
    <name evidence="2" type="ORF">CLV84_3863</name>
</gene>
<dbReference type="InterPro" id="IPR024983">
    <property type="entry name" value="CHAT_dom"/>
</dbReference>
<evidence type="ECO:0000313" key="2">
    <source>
        <dbReference type="EMBL" id="PPK84701.1"/>
    </source>
</evidence>
<dbReference type="Pfam" id="PF12770">
    <property type="entry name" value="CHAT"/>
    <property type="match status" value="1"/>
</dbReference>